<dbReference type="EMBL" id="JACGWN010000006">
    <property type="protein sequence ID" value="KAL0446393.1"/>
    <property type="molecule type" value="Genomic_DNA"/>
</dbReference>
<dbReference type="AlphaFoldDB" id="A0AAW2WY78"/>
<gene>
    <name evidence="2" type="ORF">Slati_1767200</name>
</gene>
<accession>A0AAW2WY78</accession>
<comment type="caution">
    <text evidence="2">The sequence shown here is derived from an EMBL/GenBank/DDBJ whole genome shotgun (WGS) entry which is preliminary data.</text>
</comment>
<dbReference type="Gene3D" id="1.20.5.170">
    <property type="match status" value="1"/>
</dbReference>
<name>A0AAW2WY78_9LAMI</name>
<reference evidence="2" key="1">
    <citation type="submission" date="2020-06" db="EMBL/GenBank/DDBJ databases">
        <authorList>
            <person name="Li T."/>
            <person name="Hu X."/>
            <person name="Zhang T."/>
            <person name="Song X."/>
            <person name="Zhang H."/>
            <person name="Dai N."/>
            <person name="Sheng W."/>
            <person name="Hou X."/>
            <person name="Wei L."/>
        </authorList>
    </citation>
    <scope>NUCLEOTIDE SEQUENCE</scope>
    <source>
        <strain evidence="2">KEN1</strain>
        <tissue evidence="2">Leaf</tissue>
    </source>
</reference>
<feature type="region of interest" description="Disordered" evidence="1">
    <location>
        <begin position="1"/>
        <end position="21"/>
    </location>
</feature>
<reference evidence="2" key="2">
    <citation type="journal article" date="2024" name="Plant">
        <title>Genomic evolution and insights into agronomic trait innovations of Sesamum species.</title>
        <authorList>
            <person name="Miao H."/>
            <person name="Wang L."/>
            <person name="Qu L."/>
            <person name="Liu H."/>
            <person name="Sun Y."/>
            <person name="Le M."/>
            <person name="Wang Q."/>
            <person name="Wei S."/>
            <person name="Zheng Y."/>
            <person name="Lin W."/>
            <person name="Duan Y."/>
            <person name="Cao H."/>
            <person name="Xiong S."/>
            <person name="Wang X."/>
            <person name="Wei L."/>
            <person name="Li C."/>
            <person name="Ma Q."/>
            <person name="Ju M."/>
            <person name="Zhao R."/>
            <person name="Li G."/>
            <person name="Mu C."/>
            <person name="Tian Q."/>
            <person name="Mei H."/>
            <person name="Zhang T."/>
            <person name="Gao T."/>
            <person name="Zhang H."/>
        </authorList>
    </citation>
    <scope>NUCLEOTIDE SEQUENCE</scope>
    <source>
        <strain evidence="2">KEN1</strain>
    </source>
</reference>
<evidence type="ECO:0000313" key="2">
    <source>
        <dbReference type="EMBL" id="KAL0446393.1"/>
    </source>
</evidence>
<protein>
    <submittedName>
        <fullName evidence="2">Uncharacterized protein</fullName>
    </submittedName>
</protein>
<organism evidence="2">
    <name type="scientific">Sesamum latifolium</name>
    <dbReference type="NCBI Taxonomy" id="2727402"/>
    <lineage>
        <taxon>Eukaryota</taxon>
        <taxon>Viridiplantae</taxon>
        <taxon>Streptophyta</taxon>
        <taxon>Embryophyta</taxon>
        <taxon>Tracheophyta</taxon>
        <taxon>Spermatophyta</taxon>
        <taxon>Magnoliopsida</taxon>
        <taxon>eudicotyledons</taxon>
        <taxon>Gunneridae</taxon>
        <taxon>Pentapetalae</taxon>
        <taxon>asterids</taxon>
        <taxon>lamiids</taxon>
        <taxon>Lamiales</taxon>
        <taxon>Pedaliaceae</taxon>
        <taxon>Sesamum</taxon>
    </lineage>
</organism>
<sequence length="112" mass="12949">MLSRPSGEPAQAQGEASKKKLEDRVVHLLGEVAKLKDSRKEAAGRCEQAEKEVKKLQREVKALKEDHEEELRTLADQVRKEFPDTKEGKNLLETCWNSRWPSIRSMRPIKRK</sequence>
<proteinExistence type="predicted"/>
<evidence type="ECO:0000256" key="1">
    <source>
        <dbReference type="SAM" id="MobiDB-lite"/>
    </source>
</evidence>